<accession>A0A0S3RIP7</accession>
<feature type="domain" description="K+ potassium transporter integral membrane" evidence="2">
    <location>
        <begin position="66"/>
        <end position="111"/>
    </location>
</feature>
<dbReference type="AlphaFoldDB" id="A0A0S3RIP7"/>
<feature type="region of interest" description="Disordered" evidence="1">
    <location>
        <begin position="1"/>
        <end position="31"/>
    </location>
</feature>
<dbReference type="Proteomes" id="UP000291084">
    <property type="component" value="Chromosome 2"/>
</dbReference>
<sequence>MGEEKEESVWGVKMAGAEGEADGRKSTEETSVTAHAELRRIDSLNLEAGRVSMNAHKMGWRITLSLAFQSLGIVYGDIGTSPLYAKSSLLDVKSKKQIQLHFFMYKSVILFQK</sequence>
<dbReference type="InterPro" id="IPR053951">
    <property type="entry name" value="K_trans_N"/>
</dbReference>
<keyword evidence="4" id="KW-1185">Reference proteome</keyword>
<evidence type="ECO:0000313" key="3">
    <source>
        <dbReference type="EMBL" id="BAT80400.1"/>
    </source>
</evidence>
<gene>
    <name evidence="3" type="primary">Vigan.02G341000</name>
    <name evidence="3" type="ORF">VIGAN_02341000</name>
</gene>
<reference evidence="3 4" key="1">
    <citation type="journal article" date="2015" name="Sci. Rep.">
        <title>The power of single molecule real-time sequencing technology in the de novo assembly of a eukaryotic genome.</title>
        <authorList>
            <person name="Sakai H."/>
            <person name="Naito K."/>
            <person name="Ogiso-Tanaka E."/>
            <person name="Takahashi Y."/>
            <person name="Iseki K."/>
            <person name="Muto C."/>
            <person name="Satou K."/>
            <person name="Teruya K."/>
            <person name="Shiroma A."/>
            <person name="Shimoji M."/>
            <person name="Hirano T."/>
            <person name="Itoh T."/>
            <person name="Kaga A."/>
            <person name="Tomooka N."/>
        </authorList>
    </citation>
    <scope>NUCLEOTIDE SEQUENCE [LARGE SCALE GENOMIC DNA]</scope>
    <source>
        <strain evidence="4">cv. Shumari</strain>
    </source>
</reference>
<dbReference type="Pfam" id="PF02705">
    <property type="entry name" value="K_trans"/>
    <property type="match status" value="1"/>
</dbReference>
<organism evidence="3 4">
    <name type="scientific">Vigna angularis var. angularis</name>
    <dbReference type="NCBI Taxonomy" id="157739"/>
    <lineage>
        <taxon>Eukaryota</taxon>
        <taxon>Viridiplantae</taxon>
        <taxon>Streptophyta</taxon>
        <taxon>Embryophyta</taxon>
        <taxon>Tracheophyta</taxon>
        <taxon>Spermatophyta</taxon>
        <taxon>Magnoliopsida</taxon>
        <taxon>eudicotyledons</taxon>
        <taxon>Gunneridae</taxon>
        <taxon>Pentapetalae</taxon>
        <taxon>rosids</taxon>
        <taxon>fabids</taxon>
        <taxon>Fabales</taxon>
        <taxon>Fabaceae</taxon>
        <taxon>Papilionoideae</taxon>
        <taxon>50 kb inversion clade</taxon>
        <taxon>NPAAA clade</taxon>
        <taxon>indigoferoid/millettioid clade</taxon>
        <taxon>Phaseoleae</taxon>
        <taxon>Vigna</taxon>
    </lineage>
</organism>
<evidence type="ECO:0000259" key="2">
    <source>
        <dbReference type="Pfam" id="PF02705"/>
    </source>
</evidence>
<dbReference type="EMBL" id="AP015035">
    <property type="protein sequence ID" value="BAT80400.1"/>
    <property type="molecule type" value="Genomic_DNA"/>
</dbReference>
<evidence type="ECO:0000313" key="4">
    <source>
        <dbReference type="Proteomes" id="UP000291084"/>
    </source>
</evidence>
<evidence type="ECO:0000256" key="1">
    <source>
        <dbReference type="SAM" id="MobiDB-lite"/>
    </source>
</evidence>
<name>A0A0S3RIP7_PHAAN</name>
<protein>
    <recommendedName>
        <fullName evidence="2">K+ potassium transporter integral membrane domain-containing protein</fullName>
    </recommendedName>
</protein>
<proteinExistence type="predicted"/>